<reference evidence="3" key="1">
    <citation type="submission" date="2016-12" db="EMBL/GenBank/DDBJ databases">
        <title>The genomes of Aspergillus section Nigri reveals drivers in fungal speciation.</title>
        <authorList>
            <consortium name="DOE Joint Genome Institute"/>
            <person name="Vesth T.C."/>
            <person name="Nybo J."/>
            <person name="Theobald S."/>
            <person name="Brandl J."/>
            <person name="Frisvad J.C."/>
            <person name="Nielsen K.F."/>
            <person name="Lyhne E.K."/>
            <person name="Kogle M.E."/>
            <person name="Kuo A."/>
            <person name="Riley R."/>
            <person name="Clum A."/>
            <person name="Nolan M."/>
            <person name="Lipzen A."/>
            <person name="Salamov A."/>
            <person name="Henrissat B."/>
            <person name="Wiebenga A."/>
            <person name="De vries R.P."/>
            <person name="Grigoriev I.V."/>
            <person name="Mortensen U.H."/>
            <person name="Andersen M.R."/>
            <person name="Baker S.E."/>
        </authorList>
    </citation>
    <scope>NUCLEOTIDE SEQUENCE</scope>
    <source>
        <strain evidence="3">IBT 28561</strain>
    </source>
</reference>
<dbReference type="SUPFAM" id="SSF53474">
    <property type="entry name" value="alpha/beta-Hydrolases"/>
    <property type="match status" value="1"/>
</dbReference>
<dbReference type="GO" id="GO:0005737">
    <property type="term" value="C:cytoplasm"/>
    <property type="evidence" value="ECO:0007669"/>
    <property type="project" value="TreeGrafter"/>
</dbReference>
<dbReference type="Gene3D" id="3.40.50.1820">
    <property type="entry name" value="alpha/beta hydrolase"/>
    <property type="match status" value="1"/>
</dbReference>
<name>A0A2I1CS45_ASPC2</name>
<protein>
    <recommendedName>
        <fullName evidence="2">Serine hydrolase domain-containing protein</fullName>
    </recommendedName>
</protein>
<dbReference type="GO" id="GO:0005634">
    <property type="term" value="C:nucleus"/>
    <property type="evidence" value="ECO:0007669"/>
    <property type="project" value="TreeGrafter"/>
</dbReference>
<keyword evidence="4" id="KW-1185">Reference proteome</keyword>
<dbReference type="InterPro" id="IPR029058">
    <property type="entry name" value="AB_hydrolase_fold"/>
</dbReference>
<evidence type="ECO:0000313" key="4">
    <source>
        <dbReference type="Proteomes" id="UP000234254"/>
    </source>
</evidence>
<dbReference type="VEuPathDB" id="FungiDB:P168DRAFT_243571"/>
<dbReference type="PANTHER" id="PTHR48070">
    <property type="entry name" value="ESTERASE OVCA2"/>
    <property type="match status" value="1"/>
</dbReference>
<dbReference type="InterPro" id="IPR050593">
    <property type="entry name" value="LovG"/>
</dbReference>
<organism evidence="3 4">
    <name type="scientific">Aspergillus campestris (strain IBT 28561)</name>
    <dbReference type="NCBI Taxonomy" id="1392248"/>
    <lineage>
        <taxon>Eukaryota</taxon>
        <taxon>Fungi</taxon>
        <taxon>Dikarya</taxon>
        <taxon>Ascomycota</taxon>
        <taxon>Pezizomycotina</taxon>
        <taxon>Eurotiomycetes</taxon>
        <taxon>Eurotiomycetidae</taxon>
        <taxon>Eurotiales</taxon>
        <taxon>Aspergillaceae</taxon>
        <taxon>Aspergillus</taxon>
        <taxon>Aspergillus subgen. Circumdati</taxon>
    </lineage>
</organism>
<dbReference type="GO" id="GO:0016787">
    <property type="term" value="F:hydrolase activity"/>
    <property type="evidence" value="ECO:0007669"/>
    <property type="project" value="UniProtKB-KW"/>
</dbReference>
<feature type="domain" description="Serine hydrolase" evidence="2">
    <location>
        <begin position="4"/>
        <end position="229"/>
    </location>
</feature>
<dbReference type="AlphaFoldDB" id="A0A2I1CS45"/>
<dbReference type="InterPro" id="IPR005645">
    <property type="entry name" value="FSH-like_dom"/>
</dbReference>
<dbReference type="GeneID" id="36541393"/>
<sequence>MPLPRIACFHGGGSNSQIYEMQCCQLAELLKHDFQLVYFDGPFDRPAGPGVLPAFRDYGPYHSWFKTDTSSILGSLCGSERSDGSGFDEQNTDGVERVLTLMANDKTGAGGPWVGAIGFSQGSRVVGGLLLAQQQRQQQQEKQQEKQQESSRTNIRLQFGVLCMGSGAPMESKGVKSSELVRMPTLHVHGLKDMFLPLGRHQFSTYYDTERAQLYEVDYHHAMPWVKHEAQELAALMRKLYRETKDA</sequence>
<dbReference type="Proteomes" id="UP000234254">
    <property type="component" value="Unassembled WGS sequence"/>
</dbReference>
<dbReference type="Pfam" id="PF03959">
    <property type="entry name" value="FSH1"/>
    <property type="match status" value="1"/>
</dbReference>
<evidence type="ECO:0000256" key="1">
    <source>
        <dbReference type="ARBA" id="ARBA00022801"/>
    </source>
</evidence>
<dbReference type="EMBL" id="MSFM01000014">
    <property type="protein sequence ID" value="PKY00440.1"/>
    <property type="molecule type" value="Genomic_DNA"/>
</dbReference>
<proteinExistence type="predicted"/>
<evidence type="ECO:0000259" key="2">
    <source>
        <dbReference type="Pfam" id="PF03959"/>
    </source>
</evidence>
<dbReference type="PANTHER" id="PTHR48070:SF1">
    <property type="entry name" value="SERINE HYDROLASE FSH DOMAIN-CONTAINING PROTEIN"/>
    <property type="match status" value="1"/>
</dbReference>
<dbReference type="GO" id="GO:0044550">
    <property type="term" value="P:secondary metabolite biosynthetic process"/>
    <property type="evidence" value="ECO:0007669"/>
    <property type="project" value="TreeGrafter"/>
</dbReference>
<gene>
    <name evidence="3" type="ORF">P168DRAFT_243571</name>
</gene>
<accession>A0A2I1CS45</accession>
<comment type="caution">
    <text evidence="3">The sequence shown here is derived from an EMBL/GenBank/DDBJ whole genome shotgun (WGS) entry which is preliminary data.</text>
</comment>
<keyword evidence="1" id="KW-0378">Hydrolase</keyword>
<dbReference type="OrthoDB" id="414698at2759"/>
<evidence type="ECO:0000313" key="3">
    <source>
        <dbReference type="EMBL" id="PKY00440.1"/>
    </source>
</evidence>
<dbReference type="RefSeq" id="XP_024689034.1">
    <property type="nucleotide sequence ID" value="XM_024833869.1"/>
</dbReference>